<dbReference type="AlphaFoldDB" id="A0A6J6K4C5"/>
<evidence type="ECO:0000256" key="6">
    <source>
        <dbReference type="ARBA" id="ARBA00022598"/>
    </source>
</evidence>
<keyword evidence="6" id="KW-0436">Ligase</keyword>
<dbReference type="InterPro" id="IPR004154">
    <property type="entry name" value="Anticodon-bd"/>
</dbReference>
<evidence type="ECO:0000256" key="9">
    <source>
        <dbReference type="ARBA" id="ARBA00022917"/>
    </source>
</evidence>
<feature type="domain" description="Aminoacyl-transfer RNA synthetases class-II family profile" evidence="13">
    <location>
        <begin position="34"/>
        <end position="486"/>
    </location>
</feature>
<accession>A0A6J6K4C5</accession>
<dbReference type="Pfam" id="PF00587">
    <property type="entry name" value="tRNA-synt_2b"/>
    <property type="match status" value="1"/>
</dbReference>
<comment type="subcellular location">
    <subcellularLocation>
        <location evidence="1">Cytoplasm</location>
    </subcellularLocation>
</comment>
<dbReference type="InterPro" id="IPR006195">
    <property type="entry name" value="aa-tRNA-synth_II"/>
</dbReference>
<evidence type="ECO:0000256" key="1">
    <source>
        <dbReference type="ARBA" id="ARBA00004496"/>
    </source>
</evidence>
<dbReference type="GO" id="GO:0004827">
    <property type="term" value="F:proline-tRNA ligase activity"/>
    <property type="evidence" value="ECO:0007669"/>
    <property type="project" value="UniProtKB-EC"/>
</dbReference>
<protein>
    <recommendedName>
        <fullName evidence="4">Proline--tRNA ligase</fullName>
        <ecNumber evidence="3">6.1.1.15</ecNumber>
    </recommendedName>
    <alternativeName>
        <fullName evidence="11">Prolyl-tRNA synthetase</fullName>
    </alternativeName>
</protein>
<dbReference type="PRINTS" id="PR01046">
    <property type="entry name" value="TRNASYNTHPRO"/>
</dbReference>
<dbReference type="EC" id="6.1.1.15" evidence="3"/>
<evidence type="ECO:0000256" key="10">
    <source>
        <dbReference type="ARBA" id="ARBA00023146"/>
    </source>
</evidence>
<keyword evidence="9" id="KW-0648">Protein biosynthesis</keyword>
<dbReference type="GO" id="GO:0006433">
    <property type="term" value="P:prolyl-tRNA aminoacylation"/>
    <property type="evidence" value="ECO:0007669"/>
    <property type="project" value="InterPro"/>
</dbReference>
<dbReference type="GO" id="GO:0005829">
    <property type="term" value="C:cytosol"/>
    <property type="evidence" value="ECO:0007669"/>
    <property type="project" value="TreeGrafter"/>
</dbReference>
<evidence type="ECO:0000256" key="3">
    <source>
        <dbReference type="ARBA" id="ARBA00012831"/>
    </source>
</evidence>
<dbReference type="Pfam" id="PF04073">
    <property type="entry name" value="tRNA_edit"/>
    <property type="match status" value="1"/>
</dbReference>
<dbReference type="HAMAP" id="MF_01569">
    <property type="entry name" value="Pro_tRNA_synth_type1"/>
    <property type="match status" value="1"/>
</dbReference>
<evidence type="ECO:0000256" key="8">
    <source>
        <dbReference type="ARBA" id="ARBA00022840"/>
    </source>
</evidence>
<dbReference type="InterPro" id="IPR023717">
    <property type="entry name" value="Pro-tRNA-Synthase_IIa_type1"/>
</dbReference>
<dbReference type="Pfam" id="PF03129">
    <property type="entry name" value="HGTP_anticodon"/>
    <property type="match status" value="1"/>
</dbReference>
<evidence type="ECO:0000259" key="13">
    <source>
        <dbReference type="PROSITE" id="PS50862"/>
    </source>
</evidence>
<evidence type="ECO:0000256" key="2">
    <source>
        <dbReference type="ARBA" id="ARBA00011738"/>
    </source>
</evidence>
<dbReference type="PANTHER" id="PTHR42753">
    <property type="entry name" value="MITOCHONDRIAL RIBOSOME PROTEIN L39/PROLYL-TRNA LIGASE FAMILY MEMBER"/>
    <property type="match status" value="1"/>
</dbReference>
<reference evidence="14" key="1">
    <citation type="submission" date="2020-05" db="EMBL/GenBank/DDBJ databases">
        <authorList>
            <person name="Chiriac C."/>
            <person name="Salcher M."/>
            <person name="Ghai R."/>
            <person name="Kavagutti S V."/>
        </authorList>
    </citation>
    <scope>NUCLEOTIDE SEQUENCE</scope>
</reference>
<evidence type="ECO:0000256" key="11">
    <source>
        <dbReference type="ARBA" id="ARBA00029731"/>
    </source>
</evidence>
<dbReference type="NCBIfam" id="TIGR00409">
    <property type="entry name" value="proS_fam_II"/>
    <property type="match status" value="1"/>
</dbReference>
<keyword evidence="8" id="KW-0067">ATP-binding</keyword>
<evidence type="ECO:0000256" key="4">
    <source>
        <dbReference type="ARBA" id="ARBA00019110"/>
    </source>
</evidence>
<proteinExistence type="inferred from homology"/>
<dbReference type="Gene3D" id="3.30.930.10">
    <property type="entry name" value="Bira Bifunctional Protein, Domain 2"/>
    <property type="match status" value="2"/>
</dbReference>
<dbReference type="InterPro" id="IPR002316">
    <property type="entry name" value="Pro-tRNA-ligase_IIa"/>
</dbReference>
<dbReference type="InterPro" id="IPR004500">
    <property type="entry name" value="Pro-tRNA-synth_IIa_bac-type"/>
</dbReference>
<dbReference type="InterPro" id="IPR036621">
    <property type="entry name" value="Anticodon-bd_dom_sf"/>
</dbReference>
<dbReference type="PROSITE" id="PS50862">
    <property type="entry name" value="AA_TRNA_LIGASE_II"/>
    <property type="match status" value="1"/>
</dbReference>
<dbReference type="Gene3D" id="3.40.50.800">
    <property type="entry name" value="Anticodon-binding domain"/>
    <property type="match status" value="1"/>
</dbReference>
<dbReference type="FunFam" id="3.30.930.10:FF:000066">
    <property type="entry name" value="Proline--tRNA ligase"/>
    <property type="match status" value="1"/>
</dbReference>
<evidence type="ECO:0000256" key="12">
    <source>
        <dbReference type="ARBA" id="ARBA00047671"/>
    </source>
</evidence>
<dbReference type="SUPFAM" id="SSF55681">
    <property type="entry name" value="Class II aaRS and biotin synthetases"/>
    <property type="match status" value="1"/>
</dbReference>
<gene>
    <name evidence="14" type="ORF">UFOPK2237_00056</name>
</gene>
<dbReference type="Gene3D" id="3.90.960.10">
    <property type="entry name" value="YbaK/aminoacyl-tRNA synthetase-associated domain"/>
    <property type="match status" value="1"/>
</dbReference>
<evidence type="ECO:0000256" key="7">
    <source>
        <dbReference type="ARBA" id="ARBA00022741"/>
    </source>
</evidence>
<keyword evidence="7" id="KW-0547">Nucleotide-binding</keyword>
<name>A0A6J6K4C5_9ZZZZ</name>
<dbReference type="FunFam" id="3.30.930.10:FF:000065">
    <property type="entry name" value="Proline--tRNA ligase"/>
    <property type="match status" value="1"/>
</dbReference>
<dbReference type="NCBIfam" id="NF006625">
    <property type="entry name" value="PRK09194.1"/>
    <property type="match status" value="1"/>
</dbReference>
<dbReference type="InterPro" id="IPR002314">
    <property type="entry name" value="aa-tRNA-synt_IIb"/>
</dbReference>
<keyword evidence="5" id="KW-0963">Cytoplasm</keyword>
<dbReference type="InterPro" id="IPR050062">
    <property type="entry name" value="Pro-tRNA_synthetase"/>
</dbReference>
<evidence type="ECO:0000313" key="14">
    <source>
        <dbReference type="EMBL" id="CAB4643253.1"/>
    </source>
</evidence>
<dbReference type="GO" id="GO:0002161">
    <property type="term" value="F:aminoacyl-tRNA deacylase activity"/>
    <property type="evidence" value="ECO:0007669"/>
    <property type="project" value="InterPro"/>
</dbReference>
<dbReference type="InterPro" id="IPR045864">
    <property type="entry name" value="aa-tRNA-synth_II/BPL/LPL"/>
</dbReference>
<dbReference type="SUPFAM" id="SSF55826">
    <property type="entry name" value="YbaK/ProRS associated domain"/>
    <property type="match status" value="1"/>
</dbReference>
<dbReference type="PANTHER" id="PTHR42753:SF2">
    <property type="entry name" value="PROLINE--TRNA LIGASE"/>
    <property type="match status" value="1"/>
</dbReference>
<dbReference type="InterPro" id="IPR044140">
    <property type="entry name" value="ProRS_anticodon_short"/>
</dbReference>
<organism evidence="14">
    <name type="scientific">freshwater metagenome</name>
    <dbReference type="NCBI Taxonomy" id="449393"/>
    <lineage>
        <taxon>unclassified sequences</taxon>
        <taxon>metagenomes</taxon>
        <taxon>ecological metagenomes</taxon>
    </lineage>
</organism>
<dbReference type="SUPFAM" id="SSF52954">
    <property type="entry name" value="Class II aaRS ABD-related"/>
    <property type="match status" value="1"/>
</dbReference>
<keyword evidence="10" id="KW-0030">Aminoacyl-tRNA synthetase</keyword>
<dbReference type="InterPro" id="IPR007214">
    <property type="entry name" value="YbaK/aa-tRNA-synth-assoc-dom"/>
</dbReference>
<evidence type="ECO:0000256" key="5">
    <source>
        <dbReference type="ARBA" id="ARBA00022490"/>
    </source>
</evidence>
<dbReference type="EMBL" id="CAEZWI010000003">
    <property type="protein sequence ID" value="CAB4643253.1"/>
    <property type="molecule type" value="Genomic_DNA"/>
</dbReference>
<dbReference type="CDD" id="cd00861">
    <property type="entry name" value="ProRS_anticodon_short"/>
    <property type="match status" value="1"/>
</dbReference>
<sequence>MLRMSTLFLRTLREDPADAEVPSHRLLVRGGYVRRVGPGIWSWLPLGYLVYRNVERIVREEMDSAGFQEVHFPALLPREPYEKTGRWNEYGDNLFRLQDRKKADYLLGPTHEEMFTLMVKGEYSSYKDLPLCIYHIQIKYRDEARPRAGILRAREFVMKDSYSFDINDAGLDISYQRHRDSYIKTFDRLGMNYEIVSAMSGAMGGSKSEEFLATCDSGEDTYVKCPSCGLAANVEAIVTRVPAEIDATGIPAAHVEDTPDTPTIASLVEVSNARAELRRSDRDWHAGDTLKNVVVMQVDLAGNRAPLVIGLPGDREVDLKRVEAALHPISIEAFEEEDFKKHPALVKGYIGPEVLGLKSKSGIQYLVDPRVVKGSRWITGANKRGNHVYDLVAGRDFAWDGVIEAAEVRQGDGCSNCEAEVGIARGIEIGHIFQLGRKYAEALDLKVLDENGELVTVTMGSYGIGVSRAVATIAEQSHDEKGLIWPREVSPADIHIIATGREDEPFDVANRMSEELEANGVRVLFDDRRGVSPGVKFNDSELLGIPTIAVVGKGLADGVIELRDRKSGDQSLIPIADFVSEVVSLVTKK</sequence>
<dbReference type="InterPro" id="IPR036754">
    <property type="entry name" value="YbaK/aa-tRNA-synt-asso_dom_sf"/>
</dbReference>
<comment type="catalytic activity">
    <reaction evidence="12">
        <text>tRNA(Pro) + L-proline + ATP = L-prolyl-tRNA(Pro) + AMP + diphosphate</text>
        <dbReference type="Rhea" id="RHEA:14305"/>
        <dbReference type="Rhea" id="RHEA-COMP:9700"/>
        <dbReference type="Rhea" id="RHEA-COMP:9702"/>
        <dbReference type="ChEBI" id="CHEBI:30616"/>
        <dbReference type="ChEBI" id="CHEBI:33019"/>
        <dbReference type="ChEBI" id="CHEBI:60039"/>
        <dbReference type="ChEBI" id="CHEBI:78442"/>
        <dbReference type="ChEBI" id="CHEBI:78532"/>
        <dbReference type="ChEBI" id="CHEBI:456215"/>
        <dbReference type="EC" id="6.1.1.15"/>
    </reaction>
</comment>
<dbReference type="GO" id="GO:0005524">
    <property type="term" value="F:ATP binding"/>
    <property type="evidence" value="ECO:0007669"/>
    <property type="project" value="UniProtKB-KW"/>
</dbReference>
<comment type="subunit">
    <text evidence="2">Homodimer.</text>
</comment>